<evidence type="ECO:0000256" key="3">
    <source>
        <dbReference type="PROSITE-ProRule" id="PRU00339"/>
    </source>
</evidence>
<dbReference type="InterPro" id="IPR051685">
    <property type="entry name" value="Ycf3/AcsC/BcsC/TPR_MFPF"/>
</dbReference>
<protein>
    <submittedName>
        <fullName evidence="5">Tetratricopeptide repeat protein</fullName>
    </submittedName>
</protein>
<evidence type="ECO:0000259" key="4">
    <source>
        <dbReference type="Pfam" id="PF12688"/>
    </source>
</evidence>
<dbReference type="InterPro" id="IPR011990">
    <property type="entry name" value="TPR-like_helical_dom_sf"/>
</dbReference>
<dbReference type="SUPFAM" id="SSF48452">
    <property type="entry name" value="TPR-like"/>
    <property type="match status" value="1"/>
</dbReference>
<gene>
    <name evidence="5" type="ORF">HB844_09120</name>
</gene>
<dbReference type="Gene3D" id="1.25.40.10">
    <property type="entry name" value="Tetratricopeptide repeat domain"/>
    <property type="match status" value="1"/>
</dbReference>
<evidence type="ECO:0000256" key="1">
    <source>
        <dbReference type="ARBA" id="ARBA00022737"/>
    </source>
</evidence>
<keyword evidence="2 3" id="KW-0802">TPR repeat</keyword>
<dbReference type="AlphaFoldDB" id="A0A841YG30"/>
<evidence type="ECO:0000313" key="6">
    <source>
        <dbReference type="Proteomes" id="UP000571128"/>
    </source>
</evidence>
<proteinExistence type="predicted"/>
<organism evidence="5 6">
    <name type="scientific">Listeria fleischmannii</name>
    <dbReference type="NCBI Taxonomy" id="1069827"/>
    <lineage>
        <taxon>Bacteria</taxon>
        <taxon>Bacillati</taxon>
        <taxon>Bacillota</taxon>
        <taxon>Bacilli</taxon>
        <taxon>Bacillales</taxon>
        <taxon>Listeriaceae</taxon>
        <taxon>Listeria</taxon>
    </lineage>
</organism>
<sequence>MKDLLEKALFYRENNDLEKSNQLLLKLLEMNPDDPYILYQVAWSFDVLEKEGEATSFYEKAIENGLKGPDLAEAYLGLGSTYRALGKYKAAERTIQKGRQQFPNNHALSVFYAMVLYNLERHAEAMEILLRLLAESSTDESIVAYKKAITFYADKLNETWK</sequence>
<name>A0A841YG30_9LIST</name>
<dbReference type="EMBL" id="JAARPY010000008">
    <property type="protein sequence ID" value="MBC1399027.1"/>
    <property type="molecule type" value="Genomic_DNA"/>
</dbReference>
<dbReference type="PANTHER" id="PTHR44943:SF8">
    <property type="entry name" value="TPR REPEAT-CONTAINING PROTEIN MJ0263"/>
    <property type="match status" value="1"/>
</dbReference>
<dbReference type="Pfam" id="PF13181">
    <property type="entry name" value="TPR_8"/>
    <property type="match status" value="1"/>
</dbReference>
<dbReference type="RefSeq" id="WP_007545130.1">
    <property type="nucleotide sequence ID" value="NZ_JAARPY010000008.1"/>
</dbReference>
<comment type="caution">
    <text evidence="5">The sequence shown here is derived from an EMBL/GenBank/DDBJ whole genome shotgun (WGS) entry which is preliminary data.</text>
</comment>
<reference evidence="5 6" key="1">
    <citation type="submission" date="2020-03" db="EMBL/GenBank/DDBJ databases">
        <title>Soil Listeria distribution.</title>
        <authorList>
            <person name="Liao J."/>
            <person name="Wiedmann M."/>
        </authorList>
    </citation>
    <scope>NUCLEOTIDE SEQUENCE [LARGE SCALE GENOMIC DNA]</scope>
    <source>
        <strain evidence="5 6">FSL L7-1645</strain>
    </source>
</reference>
<dbReference type="PROSITE" id="PS50005">
    <property type="entry name" value="TPR"/>
    <property type="match status" value="1"/>
</dbReference>
<feature type="repeat" description="TPR" evidence="3">
    <location>
        <begin position="72"/>
        <end position="105"/>
    </location>
</feature>
<dbReference type="SMART" id="SM00028">
    <property type="entry name" value="TPR"/>
    <property type="match status" value="2"/>
</dbReference>
<dbReference type="InterPro" id="IPR019734">
    <property type="entry name" value="TPR_rpt"/>
</dbReference>
<dbReference type="Proteomes" id="UP000571128">
    <property type="component" value="Unassembled WGS sequence"/>
</dbReference>
<accession>A0A841YG30</accession>
<feature type="domain" description="Tetratrico peptide repeat group 5" evidence="4">
    <location>
        <begin position="36"/>
        <end position="156"/>
    </location>
</feature>
<evidence type="ECO:0000313" key="5">
    <source>
        <dbReference type="EMBL" id="MBC1399027.1"/>
    </source>
</evidence>
<evidence type="ECO:0000256" key="2">
    <source>
        <dbReference type="ARBA" id="ARBA00022803"/>
    </source>
</evidence>
<keyword evidence="1" id="KW-0677">Repeat</keyword>
<dbReference type="Pfam" id="PF12688">
    <property type="entry name" value="TPR_5"/>
    <property type="match status" value="1"/>
</dbReference>
<dbReference type="PANTHER" id="PTHR44943">
    <property type="entry name" value="CELLULOSE SYNTHASE OPERON PROTEIN C"/>
    <property type="match status" value="1"/>
</dbReference>
<dbReference type="InterPro" id="IPR041656">
    <property type="entry name" value="TPR_5"/>
</dbReference>